<proteinExistence type="predicted"/>
<comment type="caution">
    <text evidence="1">The sequence shown here is derived from an EMBL/GenBank/DDBJ whole genome shotgun (WGS) entry which is preliminary data.</text>
</comment>
<dbReference type="Pfam" id="PF19374">
    <property type="entry name" value="DUF5949"/>
    <property type="match status" value="1"/>
</dbReference>
<dbReference type="OrthoDB" id="4309362at2"/>
<dbReference type="EMBL" id="VCLA01000192">
    <property type="protein sequence ID" value="MQT04436.1"/>
    <property type="molecule type" value="Genomic_DNA"/>
</dbReference>
<organism evidence="1 2">
    <name type="scientific">Streptomyces jumonjinensis</name>
    <dbReference type="NCBI Taxonomy" id="1945"/>
    <lineage>
        <taxon>Bacteria</taxon>
        <taxon>Bacillati</taxon>
        <taxon>Actinomycetota</taxon>
        <taxon>Actinomycetes</taxon>
        <taxon>Kitasatosporales</taxon>
        <taxon>Streptomycetaceae</taxon>
        <taxon>Streptomyces</taxon>
    </lineage>
</organism>
<evidence type="ECO:0000313" key="2">
    <source>
        <dbReference type="Proteomes" id="UP000419138"/>
    </source>
</evidence>
<accession>A0A646KTU9</accession>
<dbReference type="RefSeq" id="WP_153525836.1">
    <property type="nucleotide sequence ID" value="NZ_JBEPDZ010000036.1"/>
</dbReference>
<sequence length="169" mass="17387">MNTAQANPAKNSVQRSHLGTVSMLAWTGDPGAGHDMPYLLLYSLGDGDGGPEAGVAAMAALVGTAGMKIGSEMTDATAASYNFPVRLLVEGGHAVLNMPSLSAQCAAPPEWLTAVDARGHAHLMIATRPWPVAAPGEPVAEETLKGYLGADETLMTCGHALLPVSRLRG</sequence>
<protein>
    <submittedName>
        <fullName evidence="1">Uncharacterized protein</fullName>
    </submittedName>
</protein>
<dbReference type="Proteomes" id="UP000419138">
    <property type="component" value="Unassembled WGS sequence"/>
</dbReference>
<gene>
    <name evidence="1" type="ORF">FF041_31060</name>
</gene>
<dbReference type="AlphaFoldDB" id="A0A646KTU9"/>
<evidence type="ECO:0000313" key="1">
    <source>
        <dbReference type="EMBL" id="MQT04436.1"/>
    </source>
</evidence>
<reference evidence="1 2" key="1">
    <citation type="submission" date="2019-05" db="EMBL/GenBank/DDBJ databases">
        <title>Comparative genomics and metabolomics analyses of clavulanic acid producing Streptomyces species provides insight into specialized metabolism and evolution of beta-lactam biosynthetic gene clusters.</title>
        <authorList>
            <person name="Moore M.A."/>
            <person name="Cruz-Morales P."/>
            <person name="Barona Gomez F."/>
            <person name="Kapil T."/>
        </authorList>
    </citation>
    <scope>NUCLEOTIDE SEQUENCE [LARGE SCALE GENOMIC DNA]</scope>
    <source>
        <strain evidence="1 2">NRRL 5741</strain>
    </source>
</reference>
<keyword evidence="2" id="KW-1185">Reference proteome</keyword>
<name>A0A646KTU9_STRJU</name>
<dbReference type="InterPro" id="IPR045993">
    <property type="entry name" value="DUF5949"/>
</dbReference>